<dbReference type="RefSeq" id="WP_191071012.1">
    <property type="nucleotide sequence ID" value="NZ_CP060506.1"/>
</dbReference>
<keyword evidence="2" id="KW-1185">Reference proteome</keyword>
<proteinExistence type="predicted"/>
<evidence type="ECO:0000313" key="2">
    <source>
        <dbReference type="Proteomes" id="UP000627538"/>
    </source>
</evidence>
<evidence type="ECO:0000313" key="1">
    <source>
        <dbReference type="EMBL" id="MBD3688920.1"/>
    </source>
</evidence>
<accession>A0A8I0G6W6</accession>
<protein>
    <submittedName>
        <fullName evidence="1">DUF2505 domain-containing protein</fullName>
    </submittedName>
</protein>
<name>A0A8I0G6W6_9ACTO</name>
<dbReference type="EMBL" id="JACRUO010000001">
    <property type="protein sequence ID" value="MBD3688920.1"/>
    <property type="molecule type" value="Genomic_DNA"/>
</dbReference>
<reference evidence="1 2" key="1">
    <citation type="submission" date="2020-08" db="EMBL/GenBank/DDBJ databases">
        <title>Winkia gen. nov., sp. nov., isolated from faeces of the Anser albifrons in China.</title>
        <authorList>
            <person name="Liu Q."/>
        </authorList>
    </citation>
    <scope>NUCLEOTIDE SEQUENCE [LARGE SCALE GENOMIC DNA]</scope>
    <source>
        <strain evidence="1 2">C62</strain>
    </source>
</reference>
<dbReference type="AlphaFoldDB" id="A0A8I0G6W6"/>
<organism evidence="1 2">
    <name type="scientific">Nanchangia anserum</name>
    <dbReference type="NCBI Taxonomy" id="2692125"/>
    <lineage>
        <taxon>Bacteria</taxon>
        <taxon>Bacillati</taxon>
        <taxon>Actinomycetota</taxon>
        <taxon>Actinomycetes</taxon>
        <taxon>Actinomycetales</taxon>
        <taxon>Actinomycetaceae</taxon>
        <taxon>Nanchangia</taxon>
    </lineage>
</organism>
<comment type="caution">
    <text evidence="1">The sequence shown here is derived from an EMBL/GenBank/DDBJ whole genome shotgun (WGS) entry which is preliminary data.</text>
</comment>
<dbReference type="InterPro" id="IPR019639">
    <property type="entry name" value="DUF2505"/>
</dbReference>
<dbReference type="Proteomes" id="UP000627538">
    <property type="component" value="Unassembled WGS sequence"/>
</dbReference>
<sequence length="176" mass="18545">MLVDRAITYVSPPHLVASMLGDERFYALRADAYGLLHDVEVTCSRGDGDVHVLTRGRARAADLDARLSSLVPSFLTLTCVEVWEHGPRVGANGTLALDIAGVPTAITARSRLVEVEGRCVREFSGDVRCNLPLVGRSLEKAVVAHVGTLLDAEVAAERAYLGDAGCADAPAAAPAP</sequence>
<gene>
    <name evidence="1" type="ORF">H8R10_01535</name>
</gene>
<dbReference type="Pfam" id="PF10698">
    <property type="entry name" value="DUF2505"/>
    <property type="match status" value="1"/>
</dbReference>